<gene>
    <name evidence="3" type="primary">gatA</name>
    <name evidence="3" type="ORF">COX39_01965</name>
</gene>
<feature type="non-terminal residue" evidence="3">
    <location>
        <position position="114"/>
    </location>
</feature>
<evidence type="ECO:0000259" key="2">
    <source>
        <dbReference type="Pfam" id="PF01425"/>
    </source>
</evidence>
<dbReference type="InterPro" id="IPR036928">
    <property type="entry name" value="AS_sf"/>
</dbReference>
<comment type="caution">
    <text evidence="3">The sequence shown here is derived from an EMBL/GenBank/DDBJ whole genome shotgun (WGS) entry which is preliminary data.</text>
</comment>
<dbReference type="PANTHER" id="PTHR11895:SF7">
    <property type="entry name" value="GLUTAMYL-TRNA(GLN) AMIDOTRANSFERASE SUBUNIT A, MITOCHONDRIAL"/>
    <property type="match status" value="1"/>
</dbReference>
<dbReference type="InterPro" id="IPR023631">
    <property type="entry name" value="Amidase_dom"/>
</dbReference>
<dbReference type="SUPFAM" id="SSF75304">
    <property type="entry name" value="Amidase signature (AS) enzymes"/>
    <property type="match status" value="1"/>
</dbReference>
<comment type="similarity">
    <text evidence="1">Belongs to the amidase family.</text>
</comment>
<keyword evidence="3" id="KW-0808">Transferase</keyword>
<keyword evidence="3" id="KW-0436">Ligase</keyword>
<reference evidence="3 4" key="1">
    <citation type="submission" date="2017-09" db="EMBL/GenBank/DDBJ databases">
        <title>Depth-based differentiation of microbial function through sediment-hosted aquifers and enrichment of novel symbionts in the deep terrestrial subsurface.</title>
        <authorList>
            <person name="Probst A.J."/>
            <person name="Ladd B."/>
            <person name="Jarett J.K."/>
            <person name="Geller-Mcgrath D.E."/>
            <person name="Sieber C.M."/>
            <person name="Emerson J.B."/>
            <person name="Anantharaman K."/>
            <person name="Thomas B.C."/>
            <person name="Malmstrom R."/>
            <person name="Stieglmeier M."/>
            <person name="Klingl A."/>
            <person name="Woyke T."/>
            <person name="Ryan C.M."/>
            <person name="Banfield J.F."/>
        </authorList>
    </citation>
    <scope>NUCLEOTIDE SEQUENCE [LARGE SCALE GENOMIC DNA]</scope>
    <source>
        <strain evidence="3">CG23_combo_of_CG06-09_8_20_14_all_40_13</strain>
    </source>
</reference>
<dbReference type="Pfam" id="PF01425">
    <property type="entry name" value="Amidase"/>
    <property type="match status" value="1"/>
</dbReference>
<dbReference type="EMBL" id="PCRM01000027">
    <property type="protein sequence ID" value="PIP21630.1"/>
    <property type="molecule type" value="Genomic_DNA"/>
</dbReference>
<evidence type="ECO:0000313" key="3">
    <source>
        <dbReference type="EMBL" id="PIP21630.1"/>
    </source>
</evidence>
<dbReference type="Gene3D" id="3.90.1300.10">
    <property type="entry name" value="Amidase signature (AS) domain"/>
    <property type="match status" value="1"/>
</dbReference>
<dbReference type="GO" id="GO:0016874">
    <property type="term" value="F:ligase activity"/>
    <property type="evidence" value="ECO:0007669"/>
    <property type="project" value="UniProtKB-KW"/>
</dbReference>
<dbReference type="PANTHER" id="PTHR11895">
    <property type="entry name" value="TRANSAMIDASE"/>
    <property type="match status" value="1"/>
</dbReference>
<dbReference type="GO" id="GO:0016740">
    <property type="term" value="F:transferase activity"/>
    <property type="evidence" value="ECO:0007669"/>
    <property type="project" value="UniProtKB-KW"/>
</dbReference>
<sequence length="114" mass="12619">MEIAKLTIKQASKLLQEKKLTCQELTRAVLANIDQKEQEINAFITLEGDLALLQAQKCDERLSRGQRLSEIDGVPLAIKDNILIKGLPCTAGSKILENFIAPYDATVIKKLKNA</sequence>
<dbReference type="InterPro" id="IPR000120">
    <property type="entry name" value="Amidase"/>
</dbReference>
<dbReference type="Proteomes" id="UP000231567">
    <property type="component" value="Unassembled WGS sequence"/>
</dbReference>
<accession>A0A2G9YQV1</accession>
<dbReference type="EC" id="6.3.5.-" evidence="3"/>
<evidence type="ECO:0000256" key="1">
    <source>
        <dbReference type="ARBA" id="ARBA00009199"/>
    </source>
</evidence>
<proteinExistence type="inferred from homology"/>
<evidence type="ECO:0000313" key="4">
    <source>
        <dbReference type="Proteomes" id="UP000231567"/>
    </source>
</evidence>
<feature type="domain" description="Amidase" evidence="2">
    <location>
        <begin position="24"/>
        <end position="114"/>
    </location>
</feature>
<dbReference type="AlphaFoldDB" id="A0A2G9YQV1"/>
<protein>
    <submittedName>
        <fullName evidence="3">Asp-tRNA(Asn)/Glu-tRNA(Gln) amidotransferase GatCAB subunit A</fullName>
        <ecNumber evidence="3">6.3.5.-</ecNumber>
    </submittedName>
</protein>
<organism evidence="3 4">
    <name type="scientific">Candidatus Nealsonbacteria bacterium CG23_combo_of_CG06-09_8_20_14_all_40_13</name>
    <dbReference type="NCBI Taxonomy" id="1974724"/>
    <lineage>
        <taxon>Bacteria</taxon>
        <taxon>Candidatus Nealsoniibacteriota</taxon>
    </lineage>
</organism>
<name>A0A2G9YQV1_9BACT</name>